<dbReference type="NCBIfam" id="TIGR04183">
    <property type="entry name" value="Por_Secre_tail"/>
    <property type="match status" value="1"/>
</dbReference>
<dbReference type="Gene3D" id="2.60.40.10">
    <property type="entry name" value="Immunoglobulins"/>
    <property type="match status" value="3"/>
</dbReference>
<reference evidence="7" key="1">
    <citation type="journal article" date="2019" name="Int. J. Syst. Evol. Microbiol.">
        <title>The Global Catalogue of Microorganisms (GCM) 10K type strain sequencing project: providing services to taxonomists for standard genome sequencing and annotation.</title>
        <authorList>
            <consortium name="The Broad Institute Genomics Platform"/>
            <consortium name="The Broad Institute Genome Sequencing Center for Infectious Disease"/>
            <person name="Wu L."/>
            <person name="Ma J."/>
        </authorList>
    </citation>
    <scope>NUCLEOTIDE SEQUENCE [LARGE SCALE GENOMIC DNA]</scope>
    <source>
        <strain evidence="7">JCM 18326</strain>
    </source>
</reference>
<dbReference type="Gene3D" id="2.130.10.130">
    <property type="entry name" value="Integrin alpha, N-terminal"/>
    <property type="match status" value="5"/>
</dbReference>
<evidence type="ECO:0000256" key="4">
    <source>
        <dbReference type="ARBA" id="ARBA00023180"/>
    </source>
</evidence>
<organism evidence="6 7">
    <name type="scientific">Algivirga pacifica</name>
    <dbReference type="NCBI Taxonomy" id="1162670"/>
    <lineage>
        <taxon>Bacteria</taxon>
        <taxon>Pseudomonadati</taxon>
        <taxon>Bacteroidota</taxon>
        <taxon>Cytophagia</taxon>
        <taxon>Cytophagales</taxon>
        <taxon>Flammeovirgaceae</taxon>
        <taxon>Algivirga</taxon>
    </lineage>
</organism>
<sequence length="2869" mass="308291">MKVANAPELLMTDGTTTTCDAIFKDPSGDSLYANEESRIFTIYPSTTGSDVYVKFNFLDLEEEFDYLYVYDATTEDEGALIGAYTGYFETDVLRMRATNVDGALTFKFVSDASVPQEGWEAIVSCVSKDYNFSPDVLEPITDITLFKGFHKAKYTFGQYFNDIDKDVLTYSIATDAGGAAELIVDNDTLKITEVGPGTLTAYLTAIDGNGGQVMDTLTISVIDVNGDVSHPMRQMGRGFAEGTNVYSQTGLAVSMSGNGKRVAVGTQHQSNAGVDYAGMVSIYEWDAGVWTKLGNDLYGETASEWFGSAVALSADGQRLAVAAHGYDSGAGENAGKVTVYAWNGSNWQSLGTSIEGTLAYGEIGSSLALSANGSRMVVGSTRYSAGETGEVNVYDWTGSSWVQVGTPFTGSHAEDQLGNQVSIAADGNTIAMSAVWETNTLDSQGRVSVYTWNGTSWVKKGSDFYGEAAYYNLGRGLALSANGQRIAMSEPWYENAAGEVGRVMSYDWNGSTWGKVGADLVGETNLSLFGFKLALSGDGSTLVVGEPHYSNLEEQVGRVQVYQYNGTAWEQEGVAIPGSTRKEQFGRAVGVSGNGSHMIAGAPYYHANAYESGIARVFQLKAPLDNKAPAVLAPVRKKVIVSGYGPTSLSLSDIFVDPESDALAYTALSQDTEVVSVTVSEEQLLLTEVEIGKTAVDVFVDDGQGNTTAMTFEVVVAEKQDLLWEQLGADIDGEKIGDQFGYAVSVSSDGERIAVGGRLNDGNGDAAGHVRVYQWNGNSWTRIGGDIDGEASQDQFGAALSLSANGNRLIVGAFGNDGNGDATGHARVFEWNGSNWMQLGLDIDGAASGDEFGLAVDISSDGRRVAIGAAQNDFNGIDNAGHVRIYEWNEADWVQLGGDLGGTLSEENFGTAVALSAKGNRLVVGAIGNNNNGSNAGAAYFYEWDGTSWTQFGNTLYGASSGDYFGSSVSFSVDGMITAIGALYKYTSGFSAGQVNVYEWSGANWTQRGSALQGTTGDNFGCSVSLSGNGDRIAVGARGNGGNTQDEGYASVYEWDGIDWVQLDNDILGEASGDNFGKSLSLSMDGSRLVVGAIVNSNYKGHVRAYDLNEIVNNTTPVVINPLTDLYQLKGFAAHLIDLSAVFEDGDGDALSYTVEVLDASVISTTLSGTELTLMEVGEGSTQVTVTATDGNGGVASSSFTIKVEGVIDAPWQTIGGAPASVSNSRYPSLHFAVDGTPYAVHQGPFDTEVFTYQNNAWSLLGNTSFNSCCSGGAIGVDAANNVYMAYQDGDNADFGTVKKFNGSTWEMVGTAAFTPFAVREIKLALSSTGVPYVFYTDTSGGQPNVAYFNGASWVNLGTLPAISGQLLSINITFDANDVPYLYFRQSSRMTVYRYMNNVWSPVGTERFSTHDAQFAHLNFDAANTPYLSYADVPVSSFNQGSFKLTVLKFDGASWVDLVNEAFVHTDLYYTSLVFDAEGSMYVGFRSLYKGKSELIIRRFKDNVWDQVYRPAPDVDYPKLATDTAGNVYVAFADRTNGSRLTALQKPFSSVPPTVVNEIEDVTFEVGQGAYTIDISNVFEDADGDILSYSVVVADESIVTAALSGTNLLLTEVGEGTTTVTLTADDGKGGAVSDAFIVTVNAPANNAPTVILPYEDRTYMAGFTSAGIYLDSAFSDMDGDELTFIASSTNTSVVTTTVSEDWLTLTEVGVGTATITVTANDGKGGVASDDFLVTITGVTNTAPTVVNPIADKSLQEGFTTDLTELSNVFSDTDGDALTYSASVSNTAVVTWSISGSQLYLNEVGVGTATVTVTANDNKGGIISDQFIITVAASSNNLPYVQNTLGNQVRVTGFGAETYDLSNIFADEDGDVLTFGANSSNTSVATTEVTGNTMTLTEVGIGATTITLTADDGKGEQVSYDFLLTVTQSMATEWYGSQTGGQMGRSVSISADARIVAVSSPSFAPTGKVEIFEFNGESWDPKGAAIFGSTSQAQFGISLVLSKDGNRVLIGSHDEVLTQNIYQVYEYQASGWVQIGTDIVGTFDEAFKQNLSISGNGGRIAIGDRLDDTASFHAGKVRVFDYNDTVDDWVLVGQPIYGPSQNFEMGMTVGLSDDGTRLAVGGVDGSNNWSGSAQVYDFNGSNWYQIGGSINGLAFNDWAGKMVISGDGQRIAVGADGFDINDTSDDNAGQVRVFEYDAGNWNIVGDPISGETAMEFSGSLLTLDYHGENLAVSGPGYNDFTGVVRAYRYDGLDWKKAATDFKGIETNDSYGASLQLNGNGRFLVIGAPNVDDVGKWQVIDLKGMFEGGNSGEGLGDIVNVSYTDSRNNSENEIASGYFVLELQRPDLVKSVKLGIMRMGEILSENYTSYTMVFDGGAEYSTQYEISDPFGVFYDFEIELNDGTILYYPEGNYNFRYRQYDAGYFNFAEYIGLGTAESDYRIFSVPLRSEGGMQVQDLLAELGPNDNTKWRMWNWSNGNYREMNTLSSLKPGESYWILSAEGPWLESPVMTTEVRPEIGINQQGNWEPFELLLQPGWNMVSTPFNMPLNWSNILTRNLEEASEEEYETRMLELMDIGGEITTWDGSRGTDQYLQPFGGGFIENSGPTAVSVNIYPIQGYYESVNLRTASEATWKVTMEARGKQQWHTTAYLGMHERATDGFEGLDMHNVPLLMKGLPTANFSRSSFESSNVMGDMISNAEEGKWSFKVNAGSEESLQLRWAKPQLPAGKQLFLFDHISQQLIDMQQVQAYQGTSSTVQFTAFYGSSERIASLMAAEGITMVAAYPNPFREQTTLELMVPEYGAEMQVTIMDVTGKLVKQLYQGQAAEGLLRLNWDGSTSAGRRAQRGMYLYQVKMTDQKGTYWNSGKLVIQ</sequence>
<comment type="caution">
    <text evidence="6">The sequence shown here is derived from an EMBL/GenBank/DDBJ whole genome shotgun (WGS) entry which is preliminary data.</text>
</comment>
<gene>
    <name evidence="6" type="ORF">GCM10023331_05650</name>
</gene>
<dbReference type="EMBL" id="BAABJX010000011">
    <property type="protein sequence ID" value="GAA4824043.1"/>
    <property type="molecule type" value="Genomic_DNA"/>
</dbReference>
<dbReference type="Pfam" id="PF13860">
    <property type="entry name" value="FlgD_ig"/>
    <property type="match status" value="1"/>
</dbReference>
<dbReference type="SMART" id="SM00042">
    <property type="entry name" value="CUB"/>
    <property type="match status" value="1"/>
</dbReference>
<evidence type="ECO:0000256" key="1">
    <source>
        <dbReference type="ARBA" id="ARBA00022729"/>
    </source>
</evidence>
<dbReference type="InterPro" id="IPR013517">
    <property type="entry name" value="FG-GAP"/>
</dbReference>
<keyword evidence="7" id="KW-1185">Reference proteome</keyword>
<evidence type="ECO:0000256" key="3">
    <source>
        <dbReference type="ARBA" id="ARBA00023157"/>
    </source>
</evidence>
<dbReference type="Gene3D" id="2.60.40.1080">
    <property type="match status" value="2"/>
</dbReference>
<dbReference type="InterPro" id="IPR035914">
    <property type="entry name" value="Sperma_CUB_dom_sf"/>
</dbReference>
<dbReference type="SUPFAM" id="SSF49854">
    <property type="entry name" value="Spermadhesin, CUB domain"/>
    <property type="match status" value="1"/>
</dbReference>
<dbReference type="PROSITE" id="PS01180">
    <property type="entry name" value="CUB"/>
    <property type="match status" value="1"/>
</dbReference>
<dbReference type="InterPro" id="IPR028994">
    <property type="entry name" value="Integrin_alpha_N"/>
</dbReference>
<evidence type="ECO:0000313" key="6">
    <source>
        <dbReference type="EMBL" id="GAA4824043.1"/>
    </source>
</evidence>
<dbReference type="SMART" id="SM00736">
    <property type="entry name" value="CADG"/>
    <property type="match status" value="3"/>
</dbReference>
<evidence type="ECO:0000259" key="5">
    <source>
        <dbReference type="PROSITE" id="PS01180"/>
    </source>
</evidence>
<dbReference type="Pfam" id="PF14312">
    <property type="entry name" value="FG-GAP_2"/>
    <property type="match status" value="2"/>
</dbReference>
<dbReference type="Gene3D" id="2.60.120.290">
    <property type="entry name" value="Spermadhesin, CUB domain"/>
    <property type="match status" value="1"/>
</dbReference>
<dbReference type="Pfam" id="PF00431">
    <property type="entry name" value="CUB"/>
    <property type="match status" value="1"/>
</dbReference>
<feature type="domain" description="CUB" evidence="5">
    <location>
        <begin position="1"/>
        <end position="126"/>
    </location>
</feature>
<dbReference type="InterPro" id="IPR006644">
    <property type="entry name" value="Cadg"/>
</dbReference>
<dbReference type="PANTHER" id="PTHR36220">
    <property type="entry name" value="UNNAMED PRODUCT"/>
    <property type="match status" value="1"/>
</dbReference>
<dbReference type="PROSITE" id="PS51470">
    <property type="entry name" value="FG_GAP"/>
    <property type="match status" value="2"/>
</dbReference>
<protein>
    <recommendedName>
        <fullName evidence="5">CUB domain-containing protein</fullName>
    </recommendedName>
</protein>
<keyword evidence="4" id="KW-0325">Glycoprotein</keyword>
<dbReference type="PANTHER" id="PTHR36220:SF1">
    <property type="entry name" value="GAMMA TUBULIN COMPLEX COMPONENT C-TERMINAL DOMAIN-CONTAINING PROTEIN"/>
    <property type="match status" value="1"/>
</dbReference>
<dbReference type="SUPFAM" id="SSF50965">
    <property type="entry name" value="Galactose oxidase, central domain"/>
    <property type="match status" value="2"/>
</dbReference>
<dbReference type="InterPro" id="IPR013783">
    <property type="entry name" value="Ig-like_fold"/>
</dbReference>
<keyword evidence="3" id="KW-1015">Disulfide bond</keyword>
<evidence type="ECO:0000256" key="2">
    <source>
        <dbReference type="ARBA" id="ARBA00022737"/>
    </source>
</evidence>
<dbReference type="SMART" id="SM00191">
    <property type="entry name" value="Int_alpha"/>
    <property type="match status" value="7"/>
</dbReference>
<dbReference type="SUPFAM" id="SSF89372">
    <property type="entry name" value="Fucose-specific lectin"/>
    <property type="match status" value="2"/>
</dbReference>
<dbReference type="Gene3D" id="2.60.40.4070">
    <property type="match status" value="1"/>
</dbReference>
<dbReference type="InterPro" id="IPR013519">
    <property type="entry name" value="Int_alpha_beta-p"/>
</dbReference>
<proteinExistence type="predicted"/>
<dbReference type="InterPro" id="IPR025965">
    <property type="entry name" value="FlgD/Vpr_Ig-like"/>
</dbReference>
<name>A0ABP9D083_9BACT</name>
<dbReference type="SUPFAM" id="SSF82171">
    <property type="entry name" value="DPP6 N-terminal domain-like"/>
    <property type="match status" value="2"/>
</dbReference>
<dbReference type="InterPro" id="IPR011043">
    <property type="entry name" value="Gal_Oxase/kelch_b-propeller"/>
</dbReference>
<evidence type="ECO:0000313" key="7">
    <source>
        <dbReference type="Proteomes" id="UP001500298"/>
    </source>
</evidence>
<accession>A0ABP9D083</accession>
<keyword evidence="1" id="KW-0732">Signal</keyword>
<keyword evidence="2" id="KW-0677">Repeat</keyword>
<dbReference type="InterPro" id="IPR000859">
    <property type="entry name" value="CUB_dom"/>
</dbReference>
<dbReference type="Proteomes" id="UP001500298">
    <property type="component" value="Unassembled WGS sequence"/>
</dbReference>
<dbReference type="InterPro" id="IPR026444">
    <property type="entry name" value="Secre_tail"/>
</dbReference>